<dbReference type="RefSeq" id="WP_036165197.1">
    <property type="nucleotide sequence ID" value="NZ_JRKJ01000002.1"/>
</dbReference>
<keyword evidence="2" id="KW-1185">Reference proteome</keyword>
<evidence type="ECO:0000313" key="2">
    <source>
        <dbReference type="Proteomes" id="UP000030518"/>
    </source>
</evidence>
<reference evidence="1 2" key="1">
    <citation type="submission" date="2014-09" db="EMBL/GenBank/DDBJ databases">
        <title>Genome sequences of Lysobacter dokdonensis DS-58.</title>
        <authorList>
            <person name="Kim J.F."/>
            <person name="Kwak M.-J."/>
        </authorList>
    </citation>
    <scope>NUCLEOTIDE SEQUENCE [LARGE SCALE GENOMIC DNA]</scope>
    <source>
        <strain evidence="1 2">DS-58</strain>
    </source>
</reference>
<accession>A0A0A2WLG3</accession>
<name>A0A0A2WLG3_9GAMM</name>
<comment type="caution">
    <text evidence="1">The sequence shown here is derived from an EMBL/GenBank/DDBJ whole genome shotgun (WGS) entry which is preliminary data.</text>
</comment>
<dbReference type="AlphaFoldDB" id="A0A0A2WLG3"/>
<dbReference type="EMBL" id="JRKJ01000002">
    <property type="protein sequence ID" value="KGQ20628.1"/>
    <property type="molecule type" value="Genomic_DNA"/>
</dbReference>
<evidence type="ECO:0000313" key="1">
    <source>
        <dbReference type="EMBL" id="KGQ20628.1"/>
    </source>
</evidence>
<organism evidence="1 2">
    <name type="scientific">Lysobacter dokdonensis DS-58</name>
    <dbReference type="NCBI Taxonomy" id="1300345"/>
    <lineage>
        <taxon>Bacteria</taxon>
        <taxon>Pseudomonadati</taxon>
        <taxon>Pseudomonadota</taxon>
        <taxon>Gammaproteobacteria</taxon>
        <taxon>Lysobacterales</taxon>
        <taxon>Lysobacteraceae</taxon>
        <taxon>Noviluteimonas</taxon>
    </lineage>
</organism>
<dbReference type="PATRIC" id="fig|1300345.3.peg.471"/>
<dbReference type="Proteomes" id="UP000030518">
    <property type="component" value="Unassembled WGS sequence"/>
</dbReference>
<dbReference type="STRING" id="1300345.LF41_1166"/>
<proteinExistence type="predicted"/>
<sequence>MGWLDECRDKCRQVKFLSEHMEWDEKSNHLGSLKATSQLLDESRTSIPGLYFKGVYSSKPVTGDVYSFALMALQGREHHRVFMLEVYPPHVVSHRGKTEWLMGPHLHLGDERLEQVTRAVHGNINSVSITRWIERFRRHAQVRDNGGIRLTHPLSDTLFG</sequence>
<protein>
    <submittedName>
        <fullName evidence="1">Uncharacterized protein</fullName>
    </submittedName>
</protein>
<dbReference type="OrthoDB" id="7062761at2"/>
<gene>
    <name evidence="1" type="ORF">LF41_1166</name>
</gene>